<dbReference type="OrthoDB" id="5986210at2759"/>
<proteinExistence type="predicted"/>
<dbReference type="GeneID" id="110247080"/>
<dbReference type="RefSeq" id="XP_020909122.1">
    <property type="nucleotide sequence ID" value="XM_021053463.2"/>
</dbReference>
<evidence type="ECO:0000313" key="2">
    <source>
        <dbReference type="EnsemblMetazoa" id="XP_020909122.1"/>
    </source>
</evidence>
<name>A0A913XSN7_EXADI</name>
<feature type="compositionally biased region" description="Acidic residues" evidence="1">
    <location>
        <begin position="10"/>
        <end position="21"/>
    </location>
</feature>
<dbReference type="EnsemblMetazoa" id="XM_021053463.2">
    <property type="protein sequence ID" value="XP_020909122.1"/>
    <property type="gene ID" value="LOC110247080"/>
</dbReference>
<organism evidence="2 3">
    <name type="scientific">Exaiptasia diaphana</name>
    <name type="common">Tropical sea anemone</name>
    <name type="synonym">Aiptasia pulchella</name>
    <dbReference type="NCBI Taxonomy" id="2652724"/>
    <lineage>
        <taxon>Eukaryota</taxon>
        <taxon>Metazoa</taxon>
        <taxon>Cnidaria</taxon>
        <taxon>Anthozoa</taxon>
        <taxon>Hexacorallia</taxon>
        <taxon>Actiniaria</taxon>
        <taxon>Aiptasiidae</taxon>
        <taxon>Exaiptasia</taxon>
    </lineage>
</organism>
<protein>
    <submittedName>
        <fullName evidence="2">Uncharacterized protein</fullName>
    </submittedName>
</protein>
<dbReference type="Proteomes" id="UP000887567">
    <property type="component" value="Unplaced"/>
</dbReference>
<evidence type="ECO:0000313" key="3">
    <source>
        <dbReference type="Proteomes" id="UP000887567"/>
    </source>
</evidence>
<keyword evidence="3" id="KW-1185">Reference proteome</keyword>
<feature type="region of interest" description="Disordered" evidence="1">
    <location>
        <begin position="1"/>
        <end position="110"/>
    </location>
</feature>
<evidence type="ECO:0000256" key="1">
    <source>
        <dbReference type="SAM" id="MobiDB-lite"/>
    </source>
</evidence>
<dbReference type="OMA" id="DKAYDIR"/>
<feature type="compositionally biased region" description="Acidic residues" evidence="1">
    <location>
        <begin position="46"/>
        <end position="106"/>
    </location>
</feature>
<sequence>MPPRKRRRDEDDDEEEEEGSLEAENGVRGKRKAAVQARAKVVQDKDSDEEEDEDSEEDEDDDDEDFNEEEEEDEEEEGDESKDGVDGADDDGENEDEEEEDEDVDADAIKVECVEAVLEEPTPDVPGYVLKKKEESTPQKLEMWFSEEMSETVGDITEAFFNHYESKKLPVLQITKFDVIEERDEIYQIDVLEAEYNKAYAIREKEKDSDDSNLAHSLHCLVRVAGKDGKTWSTQYFKPEDD</sequence>
<dbReference type="AlphaFoldDB" id="A0A913XSN7"/>
<dbReference type="KEGG" id="epa:110247080"/>
<reference evidence="2" key="1">
    <citation type="submission" date="2022-11" db="UniProtKB">
        <authorList>
            <consortium name="EnsemblMetazoa"/>
        </authorList>
    </citation>
    <scope>IDENTIFICATION</scope>
</reference>
<accession>A0A913XSN7</accession>